<sequence length="162" mass="18366">MKPTEKRSHSHGTARSPGVGARQDTPQPPAQGGGYLDTYRFCELEKSDYAAEKIDPRLKDLHQIGLNPTLLKVAAAIGVDNFLKMWEILDNDEHLRTDWGGIMVKIRAFKSYRRYLRNRHIVMLHKNNDGVGMTKIAKKATENLGERIHPSQIYKIVAKSES</sequence>
<name>A0A1A9RK94_EIKCO</name>
<organism evidence="2 3">
    <name type="scientific">Eikenella corrodens</name>
    <dbReference type="NCBI Taxonomy" id="539"/>
    <lineage>
        <taxon>Bacteria</taxon>
        <taxon>Pseudomonadati</taxon>
        <taxon>Pseudomonadota</taxon>
        <taxon>Betaproteobacteria</taxon>
        <taxon>Neisseriales</taxon>
        <taxon>Neisseriaceae</taxon>
        <taxon>Eikenella</taxon>
    </lineage>
</organism>
<gene>
    <name evidence="2" type="ORF">A7P89_11205</name>
</gene>
<dbReference type="AlphaFoldDB" id="A0A1A9RK94"/>
<protein>
    <submittedName>
        <fullName evidence="2">Uncharacterized protein</fullName>
    </submittedName>
</protein>
<evidence type="ECO:0000256" key="1">
    <source>
        <dbReference type="SAM" id="MobiDB-lite"/>
    </source>
</evidence>
<feature type="region of interest" description="Disordered" evidence="1">
    <location>
        <begin position="1"/>
        <end position="33"/>
    </location>
</feature>
<comment type="caution">
    <text evidence="2">The sequence shown here is derived from an EMBL/GenBank/DDBJ whole genome shotgun (WGS) entry which is preliminary data.</text>
</comment>
<dbReference type="EMBL" id="LXSH01000033">
    <property type="protein sequence ID" value="OAM19656.1"/>
    <property type="molecule type" value="Genomic_DNA"/>
</dbReference>
<reference evidence="3" key="1">
    <citation type="submission" date="2016-05" db="EMBL/GenBank/DDBJ databases">
        <title>Draft genome of Corynebacterium afermentans subsp. afermentans LCDC 88199T.</title>
        <authorList>
            <person name="Bernier A.-M."/>
            <person name="Bernard K."/>
        </authorList>
    </citation>
    <scope>NUCLEOTIDE SEQUENCE [LARGE SCALE GENOMIC DNA]</scope>
    <source>
        <strain evidence="3">NML120819</strain>
    </source>
</reference>
<accession>A0A1A9RK94</accession>
<evidence type="ECO:0000313" key="3">
    <source>
        <dbReference type="Proteomes" id="UP000078103"/>
    </source>
</evidence>
<dbReference type="Proteomes" id="UP000078103">
    <property type="component" value="Unassembled WGS sequence"/>
</dbReference>
<evidence type="ECO:0000313" key="2">
    <source>
        <dbReference type="EMBL" id="OAM19656.1"/>
    </source>
</evidence>
<proteinExistence type="predicted"/>
<dbReference type="RefSeq" id="WP_064106555.1">
    <property type="nucleotide sequence ID" value="NZ_LXSH01000033.1"/>
</dbReference>